<reference evidence="2" key="3">
    <citation type="submission" date="2025-09" db="UniProtKB">
        <authorList>
            <consortium name="Ensembl"/>
        </authorList>
    </citation>
    <scope>IDENTIFICATION</scope>
</reference>
<evidence type="ECO:0000313" key="3">
    <source>
        <dbReference type="Proteomes" id="UP000314981"/>
    </source>
</evidence>
<dbReference type="PANTHER" id="PTHR23232:SF158">
    <property type="entry name" value="KRAB DOMAIN-CONTAINING PROTEIN 5"/>
    <property type="match status" value="1"/>
</dbReference>
<dbReference type="InterPro" id="IPR050169">
    <property type="entry name" value="Krueppel_C2H2_ZnF"/>
</dbReference>
<dbReference type="GO" id="GO:0006355">
    <property type="term" value="P:regulation of DNA-templated transcription"/>
    <property type="evidence" value="ECO:0007669"/>
    <property type="project" value="InterPro"/>
</dbReference>
<name>A0A4W2CG37_BOBOX</name>
<dbReference type="Ensembl" id="ENSBIXT00000021681.1">
    <property type="protein sequence ID" value="ENSBIXP00000012009.1"/>
    <property type="gene ID" value="ENSBIXG00000005963.1"/>
</dbReference>
<dbReference type="Proteomes" id="UP000314981">
    <property type="component" value="Chromosome 18"/>
</dbReference>
<sequence>NDSWCQGYYPIRPVKSVKDLNTWHLYFVFQGRLMFQDVTIDFTLEEWECLDLDQRELYRNVMLENYGNLASLGLVVSKPDLVTFLEQMKNPWDIRRTDTTATYPCRCEWMELMTQVRGPRSSEEVILCHVPWEDVLQWK</sequence>
<dbReference type="Pfam" id="PF01352">
    <property type="entry name" value="KRAB"/>
    <property type="match status" value="1"/>
</dbReference>
<dbReference type="Gene3D" id="6.10.140.140">
    <property type="match status" value="1"/>
</dbReference>
<dbReference type="SMART" id="SM00349">
    <property type="entry name" value="KRAB"/>
    <property type="match status" value="1"/>
</dbReference>
<dbReference type="AlphaFoldDB" id="A0A4W2CG37"/>
<reference evidence="2" key="2">
    <citation type="submission" date="2025-08" db="UniProtKB">
        <authorList>
            <consortium name="Ensembl"/>
        </authorList>
    </citation>
    <scope>IDENTIFICATION</scope>
</reference>
<dbReference type="InterPro" id="IPR036051">
    <property type="entry name" value="KRAB_dom_sf"/>
</dbReference>
<feature type="domain" description="KRAB" evidence="1">
    <location>
        <begin position="33"/>
        <end position="104"/>
    </location>
</feature>
<reference evidence="2 3" key="1">
    <citation type="submission" date="2018-11" db="EMBL/GenBank/DDBJ databases">
        <title>Haplotype-resolved cattle genomes.</title>
        <authorList>
            <person name="Low W.Y."/>
            <person name="Tearle R."/>
            <person name="Bickhart D.M."/>
            <person name="Rosen B.D."/>
            <person name="Koren S."/>
            <person name="Rhie A."/>
            <person name="Hiendleder S."/>
            <person name="Phillippy A.M."/>
            <person name="Smith T.P.L."/>
            <person name="Williams J.L."/>
        </authorList>
    </citation>
    <scope>NUCLEOTIDE SEQUENCE [LARGE SCALE GENOMIC DNA]</scope>
</reference>
<accession>A0A4W2CG37</accession>
<dbReference type="PROSITE" id="PS50805">
    <property type="entry name" value="KRAB"/>
    <property type="match status" value="1"/>
</dbReference>
<organism evidence="2 3">
    <name type="scientific">Bos indicus x Bos taurus</name>
    <name type="common">Hybrid cattle</name>
    <dbReference type="NCBI Taxonomy" id="30522"/>
    <lineage>
        <taxon>Eukaryota</taxon>
        <taxon>Metazoa</taxon>
        <taxon>Chordata</taxon>
        <taxon>Craniata</taxon>
        <taxon>Vertebrata</taxon>
        <taxon>Euteleostomi</taxon>
        <taxon>Mammalia</taxon>
        <taxon>Eutheria</taxon>
        <taxon>Laurasiatheria</taxon>
        <taxon>Artiodactyla</taxon>
        <taxon>Ruminantia</taxon>
        <taxon>Pecora</taxon>
        <taxon>Bovidae</taxon>
        <taxon>Bovinae</taxon>
        <taxon>Bos</taxon>
    </lineage>
</organism>
<evidence type="ECO:0000259" key="1">
    <source>
        <dbReference type="PROSITE" id="PS50805"/>
    </source>
</evidence>
<protein>
    <recommendedName>
        <fullName evidence="1">KRAB domain-containing protein</fullName>
    </recommendedName>
</protein>
<proteinExistence type="predicted"/>
<dbReference type="CDD" id="cd07765">
    <property type="entry name" value="KRAB_A-box"/>
    <property type="match status" value="1"/>
</dbReference>
<evidence type="ECO:0000313" key="2">
    <source>
        <dbReference type="Ensembl" id="ENSBIXP00000012009.1"/>
    </source>
</evidence>
<dbReference type="InterPro" id="IPR001909">
    <property type="entry name" value="KRAB"/>
</dbReference>
<dbReference type="PANTHER" id="PTHR23232">
    <property type="entry name" value="KRAB DOMAIN C2H2 ZINC FINGER"/>
    <property type="match status" value="1"/>
</dbReference>
<keyword evidence="3" id="KW-1185">Reference proteome</keyword>
<dbReference type="SUPFAM" id="SSF109640">
    <property type="entry name" value="KRAB domain (Kruppel-associated box)"/>
    <property type="match status" value="1"/>
</dbReference>